<evidence type="ECO:0008006" key="3">
    <source>
        <dbReference type="Google" id="ProtNLM"/>
    </source>
</evidence>
<protein>
    <recommendedName>
        <fullName evidence="3">Nuclear-interacting partner of ALK/Rsm1-like C-terminal domain-containing protein</fullName>
    </recommendedName>
</protein>
<dbReference type="EMBL" id="HBHT01024991">
    <property type="protein sequence ID" value="CAD9976537.1"/>
    <property type="molecule type" value="Transcribed_RNA"/>
</dbReference>
<name>A0A7S3DRY8_9STRA</name>
<accession>A0A7S3DRY8</accession>
<evidence type="ECO:0000256" key="1">
    <source>
        <dbReference type="SAM" id="MobiDB-lite"/>
    </source>
</evidence>
<feature type="region of interest" description="Disordered" evidence="1">
    <location>
        <begin position="295"/>
        <end position="314"/>
    </location>
</feature>
<dbReference type="AlphaFoldDB" id="A0A7S3DRY8"/>
<organism evidence="2">
    <name type="scientific">Entomoneis paludosa</name>
    <dbReference type="NCBI Taxonomy" id="265537"/>
    <lineage>
        <taxon>Eukaryota</taxon>
        <taxon>Sar</taxon>
        <taxon>Stramenopiles</taxon>
        <taxon>Ochrophyta</taxon>
        <taxon>Bacillariophyta</taxon>
        <taxon>Bacillariophyceae</taxon>
        <taxon>Bacillariophycidae</taxon>
        <taxon>Entomoneidaceae</taxon>
        <taxon>Entomoneis</taxon>
    </lineage>
</organism>
<sequence length="314" mass="36022">MFHPQLSKRATDRLIEWYQSQLGQSHSVACPFRTVALEYWNTDHNKTTMRNSYSFLASVWPPAEVEWMEQPSPPTAFLVENVRQVWMSNDEKAQRSPPQMTNIWKPWASIPKEILAYPPKTSDNSWTLLDRLVEKLDLKQQLSLESEEVQSLETALLLILFGWRKTADATEEEQEFSCPLCLASLTVPLVCTPVNDGNGTNNDATTTQEEQLVQTKRMRPANNSPWNAHRYYCPYTHGLEQDSDKPLWQVLVDKLLLTKEDVTAADQEETTVPTKPTLEPVSAWMQIHQLLAQGIATTTKKGTRVNDRKRRPQD</sequence>
<feature type="compositionally biased region" description="Basic residues" evidence="1">
    <location>
        <begin position="301"/>
        <end position="314"/>
    </location>
</feature>
<proteinExistence type="predicted"/>
<reference evidence="2" key="1">
    <citation type="submission" date="2021-01" db="EMBL/GenBank/DDBJ databases">
        <authorList>
            <person name="Corre E."/>
            <person name="Pelletier E."/>
            <person name="Niang G."/>
            <person name="Scheremetjew M."/>
            <person name="Finn R."/>
            <person name="Kale V."/>
            <person name="Holt S."/>
            <person name="Cochrane G."/>
            <person name="Meng A."/>
            <person name="Brown T."/>
            <person name="Cohen L."/>
        </authorList>
    </citation>
    <scope>NUCLEOTIDE SEQUENCE</scope>
    <source>
        <strain evidence="2">CCMP125</strain>
    </source>
</reference>
<gene>
    <name evidence="2" type="ORF">APAL1065_LOCUS16770</name>
</gene>
<evidence type="ECO:0000313" key="2">
    <source>
        <dbReference type="EMBL" id="CAD9976537.1"/>
    </source>
</evidence>